<sequence length="129" mass="14542">MPKRILVVDDEPDMVTFLTTLLEDNGYATLTAADGEEALQMCKSEKPDLVSLDLLMPNKTGIKMYRELRKDDEIKDIPVIMVTGFGKDDVPSMDFKEWIQKRAIKPPEAYIEKPVDKDVLLSAIKKALG</sequence>
<evidence type="ECO:0000313" key="8">
    <source>
        <dbReference type="EMBL" id="AFM23024.1"/>
    </source>
</evidence>
<keyword evidence="1 6" id="KW-0597">Phosphoprotein</keyword>
<evidence type="ECO:0000256" key="6">
    <source>
        <dbReference type="PROSITE-ProRule" id="PRU00169"/>
    </source>
</evidence>
<evidence type="ECO:0000256" key="5">
    <source>
        <dbReference type="ARBA" id="ARBA00023163"/>
    </source>
</evidence>
<dbReference type="InterPro" id="IPR011006">
    <property type="entry name" value="CheY-like_superfamily"/>
</dbReference>
<feature type="modified residue" description="4-aspartylphosphate" evidence="6">
    <location>
        <position position="53"/>
    </location>
</feature>
<dbReference type="SUPFAM" id="SSF52172">
    <property type="entry name" value="CheY-like"/>
    <property type="match status" value="1"/>
</dbReference>
<evidence type="ECO:0000256" key="3">
    <source>
        <dbReference type="ARBA" id="ARBA00023015"/>
    </source>
</evidence>
<dbReference type="PANTHER" id="PTHR44591:SF3">
    <property type="entry name" value="RESPONSE REGULATORY DOMAIN-CONTAINING PROTEIN"/>
    <property type="match status" value="1"/>
</dbReference>
<dbReference type="FunFam" id="3.40.50.2300:FF:000001">
    <property type="entry name" value="DNA-binding response regulator PhoB"/>
    <property type="match status" value="1"/>
</dbReference>
<feature type="domain" description="Response regulatory" evidence="7">
    <location>
        <begin position="4"/>
        <end position="128"/>
    </location>
</feature>
<dbReference type="AlphaFoldDB" id="I4C0D3"/>
<dbReference type="InterPro" id="IPR001789">
    <property type="entry name" value="Sig_transdc_resp-reg_receiver"/>
</dbReference>
<evidence type="ECO:0000313" key="9">
    <source>
        <dbReference type="Proteomes" id="UP000006055"/>
    </source>
</evidence>
<dbReference type="PROSITE" id="PS50110">
    <property type="entry name" value="RESPONSE_REGULATORY"/>
    <property type="match status" value="1"/>
</dbReference>
<dbReference type="PANTHER" id="PTHR44591">
    <property type="entry name" value="STRESS RESPONSE REGULATOR PROTEIN 1"/>
    <property type="match status" value="1"/>
</dbReference>
<dbReference type="Proteomes" id="UP000006055">
    <property type="component" value="Chromosome"/>
</dbReference>
<name>I4C0D3_DESTA</name>
<dbReference type="SMART" id="SM00448">
    <property type="entry name" value="REC"/>
    <property type="match status" value="1"/>
</dbReference>
<accession>I4C0D3</accession>
<evidence type="ECO:0000256" key="4">
    <source>
        <dbReference type="ARBA" id="ARBA00023125"/>
    </source>
</evidence>
<protein>
    <submittedName>
        <fullName evidence="8">Response regulator with CheY-like receiver, AAA-type ATPase, and DNA-binding domains</fullName>
    </submittedName>
</protein>
<keyword evidence="4 8" id="KW-0238">DNA-binding</keyword>
<dbReference type="OrthoDB" id="5419443at2"/>
<reference evidence="9" key="1">
    <citation type="submission" date="2012-06" db="EMBL/GenBank/DDBJ databases">
        <title>Complete sequence of chromosome of Desulfomonile tiedjei DSM 6799.</title>
        <authorList>
            <person name="Lucas S."/>
            <person name="Copeland A."/>
            <person name="Lapidus A."/>
            <person name="Glavina del Rio T."/>
            <person name="Dalin E."/>
            <person name="Tice H."/>
            <person name="Bruce D."/>
            <person name="Goodwin L."/>
            <person name="Pitluck S."/>
            <person name="Peters L."/>
            <person name="Ovchinnikova G."/>
            <person name="Zeytun A."/>
            <person name="Lu M."/>
            <person name="Kyrpides N."/>
            <person name="Mavromatis K."/>
            <person name="Ivanova N."/>
            <person name="Brettin T."/>
            <person name="Detter J.C."/>
            <person name="Han C."/>
            <person name="Larimer F."/>
            <person name="Land M."/>
            <person name="Hauser L."/>
            <person name="Markowitz V."/>
            <person name="Cheng J.-F."/>
            <person name="Hugenholtz P."/>
            <person name="Woyke T."/>
            <person name="Wu D."/>
            <person name="Spring S."/>
            <person name="Schroeder M."/>
            <person name="Brambilla E."/>
            <person name="Klenk H.-P."/>
            <person name="Eisen J.A."/>
        </authorList>
    </citation>
    <scope>NUCLEOTIDE SEQUENCE [LARGE SCALE GENOMIC DNA]</scope>
    <source>
        <strain evidence="9">ATCC 49306 / DSM 6799 / DCB-1</strain>
    </source>
</reference>
<keyword evidence="9" id="KW-1185">Reference proteome</keyword>
<evidence type="ECO:0000256" key="1">
    <source>
        <dbReference type="ARBA" id="ARBA00022553"/>
    </source>
</evidence>
<dbReference type="InterPro" id="IPR050595">
    <property type="entry name" value="Bact_response_regulator"/>
</dbReference>
<dbReference type="GO" id="GO:0003677">
    <property type="term" value="F:DNA binding"/>
    <property type="evidence" value="ECO:0007669"/>
    <property type="project" value="UniProtKB-KW"/>
</dbReference>
<dbReference type="GO" id="GO:0000160">
    <property type="term" value="P:phosphorelay signal transduction system"/>
    <property type="evidence" value="ECO:0007669"/>
    <property type="project" value="UniProtKB-KW"/>
</dbReference>
<dbReference type="eggNOG" id="COG0745">
    <property type="taxonomic scope" value="Bacteria"/>
</dbReference>
<dbReference type="EMBL" id="CP003360">
    <property type="protein sequence ID" value="AFM23024.1"/>
    <property type="molecule type" value="Genomic_DNA"/>
</dbReference>
<dbReference type="STRING" id="706587.Desti_0283"/>
<dbReference type="RefSeq" id="WP_014808183.1">
    <property type="nucleotide sequence ID" value="NC_018025.1"/>
</dbReference>
<keyword evidence="3" id="KW-0805">Transcription regulation</keyword>
<keyword evidence="5" id="KW-0804">Transcription</keyword>
<dbReference type="HOGENOM" id="CLU_000445_69_17_7"/>
<proteinExistence type="predicted"/>
<evidence type="ECO:0000256" key="2">
    <source>
        <dbReference type="ARBA" id="ARBA00023012"/>
    </source>
</evidence>
<dbReference type="Pfam" id="PF00072">
    <property type="entry name" value="Response_reg"/>
    <property type="match status" value="1"/>
</dbReference>
<organism evidence="8 9">
    <name type="scientific">Desulfomonile tiedjei (strain ATCC 49306 / DSM 6799 / DCB-1)</name>
    <dbReference type="NCBI Taxonomy" id="706587"/>
    <lineage>
        <taxon>Bacteria</taxon>
        <taxon>Pseudomonadati</taxon>
        <taxon>Thermodesulfobacteriota</taxon>
        <taxon>Desulfomonilia</taxon>
        <taxon>Desulfomonilales</taxon>
        <taxon>Desulfomonilaceae</taxon>
        <taxon>Desulfomonile</taxon>
    </lineage>
</organism>
<gene>
    <name evidence="8" type="ordered locus">Desti_0283</name>
</gene>
<evidence type="ECO:0000259" key="7">
    <source>
        <dbReference type="PROSITE" id="PS50110"/>
    </source>
</evidence>
<dbReference type="Gene3D" id="3.40.50.2300">
    <property type="match status" value="1"/>
</dbReference>
<keyword evidence="2" id="KW-0902">Two-component regulatory system</keyword>
<dbReference type="KEGG" id="dti:Desti_0283"/>